<accession>A0ABT6FBV0</accession>
<dbReference type="EMBL" id="JARRAG010000002">
    <property type="protein sequence ID" value="MDG3005024.1"/>
    <property type="molecule type" value="Genomic_DNA"/>
</dbReference>
<evidence type="ECO:0000313" key="3">
    <source>
        <dbReference type="Proteomes" id="UP001216907"/>
    </source>
</evidence>
<feature type="signal peptide" evidence="1">
    <location>
        <begin position="1"/>
        <end position="19"/>
    </location>
</feature>
<keyword evidence="3" id="KW-1185">Reference proteome</keyword>
<feature type="chain" id="PRO_5047491881" description="Glycoside hydrolase family 42 N-terminal domain-containing protein" evidence="1">
    <location>
        <begin position="20"/>
        <end position="384"/>
    </location>
</feature>
<gene>
    <name evidence="2" type="ORF">PZE19_14645</name>
</gene>
<dbReference type="SUPFAM" id="SSF51445">
    <property type="entry name" value="(Trans)glycosidases"/>
    <property type="match status" value="1"/>
</dbReference>
<name>A0ABT6FBV0_9BACT</name>
<dbReference type="Proteomes" id="UP001216907">
    <property type="component" value="Unassembled WGS sequence"/>
</dbReference>
<reference evidence="2 3" key="1">
    <citation type="submission" date="2023-03" db="EMBL/GenBank/DDBJ databases">
        <title>Paludisphaera mucosa sp. nov. a novel planctomycete from northern fen.</title>
        <authorList>
            <person name="Ivanova A."/>
        </authorList>
    </citation>
    <scope>NUCLEOTIDE SEQUENCE [LARGE SCALE GENOMIC DNA]</scope>
    <source>
        <strain evidence="2 3">Pla2</strain>
    </source>
</reference>
<protein>
    <recommendedName>
        <fullName evidence="4">Glycoside hydrolase family 42 N-terminal domain-containing protein</fullName>
    </recommendedName>
</protein>
<dbReference type="InterPro" id="IPR017853">
    <property type="entry name" value="GH"/>
</dbReference>
<evidence type="ECO:0008006" key="4">
    <source>
        <dbReference type="Google" id="ProtNLM"/>
    </source>
</evidence>
<dbReference type="RefSeq" id="WP_277861373.1">
    <property type="nucleotide sequence ID" value="NZ_JARRAG010000002.1"/>
</dbReference>
<keyword evidence="1" id="KW-0732">Signal</keyword>
<proteinExistence type="predicted"/>
<dbReference type="Gene3D" id="3.20.20.80">
    <property type="entry name" value="Glycosidases"/>
    <property type="match status" value="1"/>
</dbReference>
<sequence>MRTGAIVLMLTAWTLGAAAQEARPSKGIPDRPDFFPIAVWLQDTANATRYRDVGVNLYVGLWKGPTAAQLDALDAAGIRLIAGQSPAALAFRDRPTIVGWMHDDEPDNAQALENGKGYGPPVTPDAIVARYREMKRNDPDRPVMLNLGQGVAWDGWYGRGTRTNHPEDYPEYVEGCDVASFDIYPACHRDAPVAGKLWYVPLGVERLRKWAGAKKPVWCCIETTRIDNEARKATPAEIRSEVWMALIRGAKGLVYFAHQFKPTFIEAGLLADEAVAREVAATNRRIHELAPVLNSPDVPDGVQVVASDPKVPIASVVKRHGDAVYVFAASLSDGGTDVRFRLPDRADAQVEVLDESRSLEAPAGAWPDRFTGYQVHLYRIRPRG</sequence>
<evidence type="ECO:0000256" key="1">
    <source>
        <dbReference type="SAM" id="SignalP"/>
    </source>
</evidence>
<evidence type="ECO:0000313" key="2">
    <source>
        <dbReference type="EMBL" id="MDG3005024.1"/>
    </source>
</evidence>
<organism evidence="2 3">
    <name type="scientific">Paludisphaera mucosa</name>
    <dbReference type="NCBI Taxonomy" id="3030827"/>
    <lineage>
        <taxon>Bacteria</taxon>
        <taxon>Pseudomonadati</taxon>
        <taxon>Planctomycetota</taxon>
        <taxon>Planctomycetia</taxon>
        <taxon>Isosphaerales</taxon>
        <taxon>Isosphaeraceae</taxon>
        <taxon>Paludisphaera</taxon>
    </lineage>
</organism>
<comment type="caution">
    <text evidence="2">The sequence shown here is derived from an EMBL/GenBank/DDBJ whole genome shotgun (WGS) entry which is preliminary data.</text>
</comment>